<accession>A0A024SI21</accession>
<dbReference type="Proteomes" id="UP000024376">
    <property type="component" value="Unassembled WGS sequence"/>
</dbReference>
<dbReference type="HOGENOM" id="CLU_2656231_0_0_1"/>
<dbReference type="AlphaFoldDB" id="A0A024SI21"/>
<evidence type="ECO:0000313" key="2">
    <source>
        <dbReference type="EMBL" id="ETS05366.1"/>
    </source>
</evidence>
<sequence length="76" mass="8533">MQNEESKLVDDGKRWRMTRQRTRAATEHTCAFLLASDKGKARQGKVFKVKASRSRSGICRAAANPLYLELHSLAKG</sequence>
<organism evidence="2 3">
    <name type="scientific">Hypocrea jecorina (strain ATCC 56765 / BCRC 32924 / NRRL 11460 / Rut C-30)</name>
    <name type="common">Trichoderma reesei</name>
    <dbReference type="NCBI Taxonomy" id="1344414"/>
    <lineage>
        <taxon>Eukaryota</taxon>
        <taxon>Fungi</taxon>
        <taxon>Dikarya</taxon>
        <taxon>Ascomycota</taxon>
        <taxon>Pezizomycotina</taxon>
        <taxon>Sordariomycetes</taxon>
        <taxon>Hypocreomycetidae</taxon>
        <taxon>Hypocreales</taxon>
        <taxon>Hypocreaceae</taxon>
        <taxon>Trichoderma</taxon>
    </lineage>
</organism>
<feature type="compositionally biased region" description="Basic and acidic residues" evidence="1">
    <location>
        <begin position="1"/>
        <end position="14"/>
    </location>
</feature>
<feature type="region of interest" description="Disordered" evidence="1">
    <location>
        <begin position="1"/>
        <end position="22"/>
    </location>
</feature>
<evidence type="ECO:0000313" key="3">
    <source>
        <dbReference type="Proteomes" id="UP000024376"/>
    </source>
</evidence>
<reference evidence="3" key="1">
    <citation type="journal article" date="2013" name="Ind. Biotechnol.">
        <title>Comparative genomics analysis of Trichoderma reesei strains.</title>
        <authorList>
            <person name="Koike H."/>
            <person name="Aerts A."/>
            <person name="LaButti K."/>
            <person name="Grigoriev I.V."/>
            <person name="Baker S.E."/>
        </authorList>
    </citation>
    <scope>NUCLEOTIDE SEQUENCE [LARGE SCALE GENOMIC DNA]</scope>
    <source>
        <strain evidence="3">ATCC 56765 / BCRC 32924 / NRRL 11460 / Rut C-30</strain>
    </source>
</reference>
<dbReference type="KEGG" id="trr:M419DRAFT_121972"/>
<name>A0A024SI21_HYPJR</name>
<proteinExistence type="predicted"/>
<protein>
    <submittedName>
        <fullName evidence="2">Uncharacterized protein</fullName>
    </submittedName>
</protein>
<evidence type="ECO:0000256" key="1">
    <source>
        <dbReference type="SAM" id="MobiDB-lite"/>
    </source>
</evidence>
<dbReference type="EMBL" id="KI911140">
    <property type="protein sequence ID" value="ETS05366.1"/>
    <property type="molecule type" value="Genomic_DNA"/>
</dbReference>
<gene>
    <name evidence="2" type="ORF">M419DRAFT_121972</name>
</gene>